<evidence type="ECO:0000313" key="1">
    <source>
        <dbReference type="EMBL" id="BAU52858.1"/>
    </source>
</evidence>
<dbReference type="Pfam" id="PF19652">
    <property type="entry name" value="DUF6155"/>
    <property type="match status" value="1"/>
</dbReference>
<reference evidence="1 2" key="1">
    <citation type="submission" date="2015-12" db="EMBL/GenBank/DDBJ databases">
        <title>Genome sequence of Mucilaginibacter gotjawali.</title>
        <authorList>
            <person name="Lee J.S."/>
            <person name="Lee K.C."/>
            <person name="Kim K.K."/>
            <person name="Lee B.W."/>
        </authorList>
    </citation>
    <scope>NUCLEOTIDE SEQUENCE [LARGE SCALE GENOMIC DNA]</scope>
    <source>
        <strain evidence="1 2">SA3-7</strain>
    </source>
</reference>
<dbReference type="AlphaFoldDB" id="A0A110B175"/>
<gene>
    <name evidence="1" type="ORF">MgSA37_01022</name>
</gene>
<protein>
    <submittedName>
        <fullName evidence="1">Uncharacterized protein</fullName>
    </submittedName>
</protein>
<name>A0A110B175_9SPHI</name>
<keyword evidence="2" id="KW-1185">Reference proteome</keyword>
<dbReference type="Proteomes" id="UP000218263">
    <property type="component" value="Chromosome"/>
</dbReference>
<dbReference type="OrthoDB" id="979203at2"/>
<dbReference type="KEGG" id="mgot:MgSA37_01022"/>
<dbReference type="InterPro" id="IPR046153">
    <property type="entry name" value="DUF6155"/>
</dbReference>
<accession>A0A110B175</accession>
<dbReference type="EMBL" id="AP017313">
    <property type="protein sequence ID" value="BAU52858.1"/>
    <property type="molecule type" value="Genomic_DNA"/>
</dbReference>
<dbReference type="RefSeq" id="WP_096350127.1">
    <property type="nucleotide sequence ID" value="NZ_AP017313.1"/>
</dbReference>
<sequence>MSIKTELGKLEKSALVEIICDLYKKNKAVQEYLNFHIKPDEDGLFEKYRAKVYEAFFPKRGFGYNLKQGKQSITDFKKLGPSAESLADLMLFYVETGVTFTNDFGDMNEAFYNSMVSTYANALKIIYKERLLDVFKERSMQIIDDTQDMGWGFHDSLSEIFYQFYE</sequence>
<evidence type="ECO:0000313" key="2">
    <source>
        <dbReference type="Proteomes" id="UP000218263"/>
    </source>
</evidence>
<proteinExistence type="predicted"/>
<organism evidence="1 2">
    <name type="scientific">Mucilaginibacter gotjawali</name>
    <dbReference type="NCBI Taxonomy" id="1550579"/>
    <lineage>
        <taxon>Bacteria</taxon>
        <taxon>Pseudomonadati</taxon>
        <taxon>Bacteroidota</taxon>
        <taxon>Sphingobacteriia</taxon>
        <taxon>Sphingobacteriales</taxon>
        <taxon>Sphingobacteriaceae</taxon>
        <taxon>Mucilaginibacter</taxon>
    </lineage>
</organism>